<evidence type="ECO:0000313" key="2">
    <source>
        <dbReference type="EMBL" id="KAF7354582.1"/>
    </source>
</evidence>
<name>A0A8H7D060_9AGAR</name>
<keyword evidence="3" id="KW-1185">Reference proteome</keyword>
<sequence>MRRPEQPGPQNYIPKSSSAIEFHFKWKTFRVNAQNVAEFEDFPFHLELQQDRYSVRFLEFRSFCDPPSDIGNPGDIWLNISPSSYALFALNVKKEWIRWPGPTLDKKRMIPHPYLPIYALWCTIKQASWYHCDKLGRDWSGEKLIARQELGGYPRVENMLDPSAGIRLILLGEETEQNKRTPTTMPSIDDQLKSALSGLASSSELPNVQEALVATLSSGIDYLLIDRKKLLNDLSEAQKRAALAEQKLARFNILDNNHYRAHCYGVGLQTDGDMTSSRTSALNIMTSKHLDILFSPAEEGRSKNCLICLALITYNPKEETYALMLHALEAHPNECSVFASVPNDQLEVYRREFG</sequence>
<feature type="coiled-coil region" evidence="1">
    <location>
        <begin position="227"/>
        <end position="254"/>
    </location>
</feature>
<dbReference type="EMBL" id="JACAZH010000011">
    <property type="protein sequence ID" value="KAF7354582.1"/>
    <property type="molecule type" value="Genomic_DNA"/>
</dbReference>
<accession>A0A8H7D060</accession>
<reference evidence="2" key="1">
    <citation type="submission" date="2020-05" db="EMBL/GenBank/DDBJ databases">
        <title>Mycena genomes resolve the evolution of fungal bioluminescence.</title>
        <authorList>
            <person name="Tsai I.J."/>
        </authorList>
    </citation>
    <scope>NUCLEOTIDE SEQUENCE</scope>
    <source>
        <strain evidence="2">160909Yilan</strain>
    </source>
</reference>
<evidence type="ECO:0000313" key="3">
    <source>
        <dbReference type="Proteomes" id="UP000623467"/>
    </source>
</evidence>
<dbReference type="AlphaFoldDB" id="A0A8H7D060"/>
<keyword evidence="1" id="KW-0175">Coiled coil</keyword>
<proteinExistence type="predicted"/>
<dbReference type="Proteomes" id="UP000623467">
    <property type="component" value="Unassembled WGS sequence"/>
</dbReference>
<evidence type="ECO:0000256" key="1">
    <source>
        <dbReference type="SAM" id="Coils"/>
    </source>
</evidence>
<organism evidence="2 3">
    <name type="scientific">Mycena sanguinolenta</name>
    <dbReference type="NCBI Taxonomy" id="230812"/>
    <lineage>
        <taxon>Eukaryota</taxon>
        <taxon>Fungi</taxon>
        <taxon>Dikarya</taxon>
        <taxon>Basidiomycota</taxon>
        <taxon>Agaricomycotina</taxon>
        <taxon>Agaricomycetes</taxon>
        <taxon>Agaricomycetidae</taxon>
        <taxon>Agaricales</taxon>
        <taxon>Marasmiineae</taxon>
        <taxon>Mycenaceae</taxon>
        <taxon>Mycena</taxon>
    </lineage>
</organism>
<protein>
    <submittedName>
        <fullName evidence="2">Uncharacterized protein</fullName>
    </submittedName>
</protein>
<gene>
    <name evidence="2" type="ORF">MSAN_01371400</name>
</gene>
<comment type="caution">
    <text evidence="2">The sequence shown here is derived from an EMBL/GenBank/DDBJ whole genome shotgun (WGS) entry which is preliminary data.</text>
</comment>
<dbReference type="OrthoDB" id="3067611at2759"/>